<dbReference type="PANTHER" id="PTHR12299:SF62">
    <property type="entry name" value="ASPARTATE, GLYCINE, LYSINE AND SERINE-RICH PROTEIN-LIKE"/>
    <property type="match status" value="1"/>
</dbReference>
<proteinExistence type="predicted"/>
<feature type="region of interest" description="Disordered" evidence="1">
    <location>
        <begin position="139"/>
        <end position="168"/>
    </location>
</feature>
<comment type="caution">
    <text evidence="2">The sequence shown here is derived from an EMBL/GenBank/DDBJ whole genome shotgun (WGS) entry which is preliminary data.</text>
</comment>
<dbReference type="EMBL" id="CAUOFW020002324">
    <property type="protein sequence ID" value="CAK9153014.1"/>
    <property type="molecule type" value="Genomic_DNA"/>
</dbReference>
<name>A0ABC8S730_9AQUA</name>
<feature type="region of interest" description="Disordered" evidence="1">
    <location>
        <begin position="31"/>
        <end position="98"/>
    </location>
</feature>
<feature type="compositionally biased region" description="Polar residues" evidence="1">
    <location>
        <begin position="200"/>
        <end position="214"/>
    </location>
</feature>
<feature type="compositionally biased region" description="Basic and acidic residues" evidence="1">
    <location>
        <begin position="75"/>
        <end position="91"/>
    </location>
</feature>
<feature type="compositionally biased region" description="Basic and acidic residues" evidence="1">
    <location>
        <begin position="340"/>
        <end position="356"/>
    </location>
</feature>
<feature type="region of interest" description="Disordered" evidence="1">
    <location>
        <begin position="466"/>
        <end position="529"/>
    </location>
</feature>
<feature type="compositionally biased region" description="Basic and acidic residues" evidence="1">
    <location>
        <begin position="238"/>
        <end position="289"/>
    </location>
</feature>
<reference evidence="2 3" key="1">
    <citation type="submission" date="2024-02" db="EMBL/GenBank/DDBJ databases">
        <authorList>
            <person name="Vignale AGUSTIN F."/>
            <person name="Sosa J E."/>
            <person name="Modenutti C."/>
        </authorList>
    </citation>
    <scope>NUCLEOTIDE SEQUENCE [LARGE SCALE GENOMIC DNA]</scope>
</reference>
<evidence type="ECO:0000256" key="1">
    <source>
        <dbReference type="SAM" id="MobiDB-lite"/>
    </source>
</evidence>
<protein>
    <submittedName>
        <fullName evidence="2">Uncharacterized protein</fullName>
    </submittedName>
</protein>
<dbReference type="Proteomes" id="UP001642360">
    <property type="component" value="Unassembled WGS sequence"/>
</dbReference>
<organism evidence="2 3">
    <name type="scientific">Ilex paraguariensis</name>
    <name type="common">yerba mate</name>
    <dbReference type="NCBI Taxonomy" id="185542"/>
    <lineage>
        <taxon>Eukaryota</taxon>
        <taxon>Viridiplantae</taxon>
        <taxon>Streptophyta</taxon>
        <taxon>Embryophyta</taxon>
        <taxon>Tracheophyta</taxon>
        <taxon>Spermatophyta</taxon>
        <taxon>Magnoliopsida</taxon>
        <taxon>eudicotyledons</taxon>
        <taxon>Gunneridae</taxon>
        <taxon>Pentapetalae</taxon>
        <taxon>asterids</taxon>
        <taxon>campanulids</taxon>
        <taxon>Aquifoliales</taxon>
        <taxon>Aquifoliaceae</taxon>
        <taxon>Ilex</taxon>
    </lineage>
</organism>
<sequence>MAFKGNFFAILDDEEGDDVSKLLARVAAKVEATSRPSTAEKQQNKKEQQQQKSVTVPHSEYVRACRGGGRQRGGQGHESERYHRNDMERFENGPPKGYQQNYRDINGYQRYNGQSKGCLYDNGGADGYWQVKQASGYQHSGQVNGSEQNHSGGYQHKNSDNFAGSTFDGDWQVQRRRRRRDRFNEGNWLCDNQWELPESPNGSWNINGEMQSGNGMEIGDNQGDEMQSGNGNWNSNAGKRENIGGHRGSRTREGLLSGEHEERDNGRGEGIESSKSKEVLCNTGEREVNEDSNSNGTEDMKMLVLELQAFNSHSGGMVVKMYDIPYHSSSKRIISVTSEVSKDAERKKGKTDKHGQDAAQNNSEDKAKQKIEERNKMTLKEYQKQLLVKRKALEALKMGERKVTLDKDFELMQLVGKKKEDDIFIKLNSEKDKGRKKESLDKDGKGRKSMSIDEFLKPAEGKYYGRRRIPYHLRRDERENGEQYLNRGVSVGDEDEGKDVPVPPDQKKDDVPAPGDSLQFPDLRGSIKG</sequence>
<evidence type="ECO:0000313" key="3">
    <source>
        <dbReference type="Proteomes" id="UP001642360"/>
    </source>
</evidence>
<keyword evidence="3" id="KW-1185">Reference proteome</keyword>
<feature type="region of interest" description="Disordered" evidence="1">
    <location>
        <begin position="425"/>
        <end position="453"/>
    </location>
</feature>
<evidence type="ECO:0000313" key="2">
    <source>
        <dbReference type="EMBL" id="CAK9153014.1"/>
    </source>
</evidence>
<feature type="region of interest" description="Disordered" evidence="1">
    <location>
        <begin position="197"/>
        <end position="297"/>
    </location>
</feature>
<accession>A0ABC8S730</accession>
<dbReference type="InterPro" id="IPR039764">
    <property type="entry name" value="HABP4/SERBP1-like"/>
</dbReference>
<gene>
    <name evidence="2" type="ORF">ILEXP_LOCUS21248</name>
</gene>
<dbReference type="PANTHER" id="PTHR12299">
    <property type="entry name" value="HYALURONIC ACID-BINDING PROTEIN 4"/>
    <property type="match status" value="1"/>
</dbReference>
<feature type="region of interest" description="Disordered" evidence="1">
    <location>
        <begin position="337"/>
        <end position="369"/>
    </location>
</feature>
<feature type="compositionally biased region" description="Polar residues" evidence="1">
    <location>
        <begin position="224"/>
        <end position="237"/>
    </location>
</feature>
<dbReference type="AlphaFoldDB" id="A0ABC8S730"/>
<feature type="compositionally biased region" description="Polar residues" evidence="1">
    <location>
        <begin position="139"/>
        <end position="152"/>
    </location>
</feature>